<dbReference type="SUPFAM" id="SSF81901">
    <property type="entry name" value="HCP-like"/>
    <property type="match status" value="2"/>
</dbReference>
<dbReference type="OrthoDB" id="5587079at2"/>
<gene>
    <name evidence="1" type="ORF">F1720_05910</name>
    <name evidence="2" type="ORF">SAMN04490181_1277</name>
</gene>
<dbReference type="Gene3D" id="1.25.40.10">
    <property type="entry name" value="Tetratricopeptide repeat domain"/>
    <property type="match status" value="1"/>
</dbReference>
<protein>
    <submittedName>
        <fullName evidence="1">Sel1 repeat family protein</fullName>
    </submittedName>
</protein>
<reference evidence="2 3" key="1">
    <citation type="submission" date="2016-10" db="EMBL/GenBank/DDBJ databases">
        <authorList>
            <person name="Varghese N."/>
            <person name="Submissions S."/>
        </authorList>
    </citation>
    <scope>NUCLEOTIDE SEQUENCE [LARGE SCALE GENOMIC DNA]</scope>
    <source>
        <strain evidence="2 3">BS2771</strain>
    </source>
</reference>
<evidence type="ECO:0000313" key="3">
    <source>
        <dbReference type="Proteomes" id="UP000199620"/>
    </source>
</evidence>
<dbReference type="EMBL" id="LT629800">
    <property type="protein sequence ID" value="SDU90257.1"/>
    <property type="molecule type" value="Genomic_DNA"/>
</dbReference>
<evidence type="ECO:0000313" key="2">
    <source>
        <dbReference type="EMBL" id="SDU90257.1"/>
    </source>
</evidence>
<dbReference type="InterPro" id="IPR011990">
    <property type="entry name" value="TPR-like_helical_dom_sf"/>
</dbReference>
<keyword evidence="3" id="KW-1185">Reference proteome</keyword>
<dbReference type="RefSeq" id="WP_065943636.1">
    <property type="nucleotide sequence ID" value="NZ_BMNU01000004.1"/>
</dbReference>
<dbReference type="EMBL" id="VUOL01000003">
    <property type="protein sequence ID" value="KAA2231606.1"/>
    <property type="molecule type" value="Genomic_DNA"/>
</dbReference>
<dbReference type="Proteomes" id="UP000199620">
    <property type="component" value="Chromosome I"/>
</dbReference>
<organism evidence="1 4">
    <name type="scientific">Pseudomonas brenneri</name>
    <dbReference type="NCBI Taxonomy" id="129817"/>
    <lineage>
        <taxon>Bacteria</taxon>
        <taxon>Pseudomonadati</taxon>
        <taxon>Pseudomonadota</taxon>
        <taxon>Gammaproteobacteria</taxon>
        <taxon>Pseudomonadales</taxon>
        <taxon>Pseudomonadaceae</taxon>
        <taxon>Pseudomonas</taxon>
    </lineage>
</organism>
<name>A0A5B2UXM8_9PSED</name>
<dbReference type="Proteomes" id="UP000325296">
    <property type="component" value="Unassembled WGS sequence"/>
</dbReference>
<evidence type="ECO:0000313" key="1">
    <source>
        <dbReference type="EMBL" id="KAA2231606.1"/>
    </source>
</evidence>
<reference evidence="1 4" key="2">
    <citation type="submission" date="2019-09" db="EMBL/GenBank/DDBJ databases">
        <title>Draft genome sequence of Pseudomonas brenneri CCUG 51514(T).</title>
        <authorList>
            <person name="Tunovic T."/>
            <person name="Pineiro-Iglesias B."/>
            <person name="Unosson C."/>
            <person name="Inganas E."/>
            <person name="Ohlen M."/>
            <person name="Cardew S."/>
            <person name="Jensie-Markopoulos S."/>
            <person name="Salva-Serra F."/>
            <person name="Jaen-Luchoro D."/>
            <person name="Svensson-Stadler L."/>
            <person name="Chun J."/>
            <person name="Moore E."/>
        </authorList>
    </citation>
    <scope>NUCLEOTIDE SEQUENCE [LARGE SCALE GENOMIC DNA]</scope>
    <source>
        <strain evidence="1 4">CCUG 51514</strain>
    </source>
</reference>
<dbReference type="AlphaFoldDB" id="A0A5B2UXM8"/>
<proteinExistence type="predicted"/>
<sequence length="331" mass="36261">MSIDSPALSSLFTLLTQLNTQAETTPAVLGLSLGQLNEAAKKTGLALFKLENYEKARYHLTIAAAAGDAESQYAMATCETRLDGGFRSASENTKKWLRLAAAQDHIPALMRLGDRDSLAKAKDLATSAAADGSARAMLYLYTLTQDAEWLVKATATGNPEAQYTLAEAYRERPELITNTVERAALIAELHQKSADSGYPEAVYTRAFTSDKTVSVEEKQTRITQLALMGQLDGILEYGYALAGLSQDRTRAPHTYGLERNLPKAYAMLQFVLMKTDGALLLQTVEQDAWALRHQLSPQDSHTAQTILNELQDTLPVVFKTLNPMVILGRAY</sequence>
<evidence type="ECO:0000313" key="4">
    <source>
        <dbReference type="Proteomes" id="UP000325296"/>
    </source>
</evidence>
<accession>A0A5B2UXM8</accession>